<reference evidence="2" key="1">
    <citation type="submission" date="2021-09" db="EMBL/GenBank/DDBJ databases">
        <title>The genome of Mauremys mutica provides insights into the evolution of semi-aquatic lifestyle.</title>
        <authorList>
            <person name="Gong S."/>
            <person name="Gao Y."/>
        </authorList>
    </citation>
    <scope>NUCLEOTIDE SEQUENCE</scope>
    <source>
        <strain evidence="2">MM-2020</strain>
        <tissue evidence="2">Muscle</tissue>
    </source>
</reference>
<dbReference type="EMBL" id="JAHDVG010000487">
    <property type="protein sequence ID" value="KAH1166764.1"/>
    <property type="molecule type" value="Genomic_DNA"/>
</dbReference>
<feature type="compositionally biased region" description="Basic and acidic residues" evidence="1">
    <location>
        <begin position="110"/>
        <end position="120"/>
    </location>
</feature>
<keyword evidence="3" id="KW-1185">Reference proteome</keyword>
<feature type="compositionally biased region" description="Polar residues" evidence="1">
    <location>
        <begin position="76"/>
        <end position="92"/>
    </location>
</feature>
<proteinExistence type="predicted"/>
<evidence type="ECO:0000256" key="1">
    <source>
        <dbReference type="SAM" id="MobiDB-lite"/>
    </source>
</evidence>
<dbReference type="AlphaFoldDB" id="A0A9D3WMW3"/>
<sequence length="120" mass="13485">MRPSVMTEDSEIQSQCAKVHASNHLHTTKPMAGVVAHINEAINIQSNIQRETEHLLLTKRRRCVHHSGKVERDKTQTGNKTNSRQHGTNHISSKCVGLSGQEKPSVSTRLETKQEERQAE</sequence>
<evidence type="ECO:0000313" key="3">
    <source>
        <dbReference type="Proteomes" id="UP000827986"/>
    </source>
</evidence>
<dbReference type="Proteomes" id="UP000827986">
    <property type="component" value="Unassembled WGS sequence"/>
</dbReference>
<feature type="region of interest" description="Disordered" evidence="1">
    <location>
        <begin position="64"/>
        <end position="120"/>
    </location>
</feature>
<comment type="caution">
    <text evidence="2">The sequence shown here is derived from an EMBL/GenBank/DDBJ whole genome shotgun (WGS) entry which is preliminary data.</text>
</comment>
<accession>A0A9D3WMW3</accession>
<protein>
    <submittedName>
        <fullName evidence="2">Uncharacterized protein</fullName>
    </submittedName>
</protein>
<evidence type="ECO:0000313" key="2">
    <source>
        <dbReference type="EMBL" id="KAH1166764.1"/>
    </source>
</evidence>
<gene>
    <name evidence="2" type="ORF">KIL84_015936</name>
</gene>
<organism evidence="2 3">
    <name type="scientific">Mauremys mutica</name>
    <name type="common">yellowpond turtle</name>
    <dbReference type="NCBI Taxonomy" id="74926"/>
    <lineage>
        <taxon>Eukaryota</taxon>
        <taxon>Metazoa</taxon>
        <taxon>Chordata</taxon>
        <taxon>Craniata</taxon>
        <taxon>Vertebrata</taxon>
        <taxon>Euteleostomi</taxon>
        <taxon>Archelosauria</taxon>
        <taxon>Testudinata</taxon>
        <taxon>Testudines</taxon>
        <taxon>Cryptodira</taxon>
        <taxon>Durocryptodira</taxon>
        <taxon>Testudinoidea</taxon>
        <taxon>Geoemydidae</taxon>
        <taxon>Geoemydinae</taxon>
        <taxon>Mauremys</taxon>
    </lineage>
</organism>
<name>A0A9D3WMW3_9SAUR</name>